<dbReference type="Pfam" id="PF09588">
    <property type="entry name" value="YqaJ"/>
    <property type="match status" value="1"/>
</dbReference>
<dbReference type="OrthoDB" id="7753208at2759"/>
<dbReference type="Proteomes" id="UP000507470">
    <property type="component" value="Unassembled WGS sequence"/>
</dbReference>
<organism evidence="2 3">
    <name type="scientific">Mytilus coruscus</name>
    <name type="common">Sea mussel</name>
    <dbReference type="NCBI Taxonomy" id="42192"/>
    <lineage>
        <taxon>Eukaryota</taxon>
        <taxon>Metazoa</taxon>
        <taxon>Spiralia</taxon>
        <taxon>Lophotrochozoa</taxon>
        <taxon>Mollusca</taxon>
        <taxon>Bivalvia</taxon>
        <taxon>Autobranchia</taxon>
        <taxon>Pteriomorphia</taxon>
        <taxon>Mytilida</taxon>
        <taxon>Mytiloidea</taxon>
        <taxon>Mytilidae</taxon>
        <taxon>Mytilinae</taxon>
        <taxon>Mytilus</taxon>
    </lineage>
</organism>
<protein>
    <recommendedName>
        <fullName evidence="1">YqaJ viral recombinase domain-containing protein</fullName>
    </recommendedName>
</protein>
<evidence type="ECO:0000259" key="1">
    <source>
        <dbReference type="Pfam" id="PF09588"/>
    </source>
</evidence>
<dbReference type="GO" id="GO:0006281">
    <property type="term" value="P:DNA repair"/>
    <property type="evidence" value="ECO:0007669"/>
    <property type="project" value="UniProtKB-ARBA"/>
</dbReference>
<name>A0A6J8EXR2_MYTCO</name>
<sequence>MAKSSEIVMQKHRVKYKDGLDSQEKARYEGKLQLIDDEDPYEMTASMFSEDVKLLPKVTYPDIVNYLVFSPSPYTSDDLKSYKGLEAYNQFVCGWVRDKATQVINNKCLVKAKVLHSQRMSEKPLQPWFIAEKEGRILAAHCTFMAGLGEVCTHVAALLFAVDASVQLRESKTVTEEKSYWLLPTSVKGVSYKQVRDIDFTSAKTMKKKLDAKLKSGDTTPTICKQKVNNIPDPTVDELSLLFKSLSEINSKPAILSLIPEYQEIYVPQPMKENFPTILTEMRDDSALELNYVDLLKECKNQFREISVTEEQAKAVENSTREQSNSKLWYRFRAGRMTASKMKSACCTDPTLPAQSFIKSVCYPESYKFSSNVTDWGCQHEKFARDIFTDKLRKEHENLKVEEVGFFINPNVPFIGASPDGIVTCDCCGQAVVEIKCPFCKKT</sequence>
<gene>
    <name evidence="2" type="ORF">MCOR_56196</name>
</gene>
<accession>A0A6J8EXR2</accession>
<proteinExistence type="predicted"/>
<evidence type="ECO:0000313" key="3">
    <source>
        <dbReference type="Proteomes" id="UP000507470"/>
    </source>
</evidence>
<feature type="domain" description="YqaJ viral recombinase" evidence="1">
    <location>
        <begin position="329"/>
        <end position="440"/>
    </location>
</feature>
<reference evidence="2 3" key="1">
    <citation type="submission" date="2020-06" db="EMBL/GenBank/DDBJ databases">
        <authorList>
            <person name="Li R."/>
            <person name="Bekaert M."/>
        </authorList>
    </citation>
    <scope>NUCLEOTIDE SEQUENCE [LARGE SCALE GENOMIC DNA]</scope>
    <source>
        <strain evidence="3">wild</strain>
    </source>
</reference>
<dbReference type="InterPro" id="IPR019080">
    <property type="entry name" value="YqaJ_viral_recombinase"/>
</dbReference>
<dbReference type="AlphaFoldDB" id="A0A6J8EXR2"/>
<dbReference type="InterPro" id="IPR011335">
    <property type="entry name" value="Restrct_endonuc-II-like"/>
</dbReference>
<dbReference type="EMBL" id="CACVKT020009997">
    <property type="protein sequence ID" value="CAC5424275.1"/>
    <property type="molecule type" value="Genomic_DNA"/>
</dbReference>
<dbReference type="PANTHER" id="PTHR47526">
    <property type="entry name" value="ATP-DEPENDENT DNA HELICASE"/>
    <property type="match status" value="1"/>
</dbReference>
<dbReference type="Gene3D" id="3.90.320.10">
    <property type="match status" value="1"/>
</dbReference>
<keyword evidence="3" id="KW-1185">Reference proteome</keyword>
<dbReference type="CDD" id="cd22343">
    <property type="entry name" value="PDDEXK_lambda_exonuclease-like"/>
    <property type="match status" value="1"/>
</dbReference>
<dbReference type="SUPFAM" id="SSF52980">
    <property type="entry name" value="Restriction endonuclease-like"/>
    <property type="match status" value="1"/>
</dbReference>
<dbReference type="PANTHER" id="PTHR47526:SF4">
    <property type="entry name" value="SWIM-TYPE DOMAIN-CONTAINING PROTEIN"/>
    <property type="match status" value="1"/>
</dbReference>
<dbReference type="InterPro" id="IPR011604">
    <property type="entry name" value="PDDEXK-like_dom_sf"/>
</dbReference>
<evidence type="ECO:0000313" key="2">
    <source>
        <dbReference type="EMBL" id="CAC5424275.1"/>
    </source>
</evidence>